<dbReference type="RefSeq" id="WP_252954705.1">
    <property type="nucleotide sequence ID" value="NZ_JAFIRR010000114.1"/>
</dbReference>
<reference evidence="4 5" key="1">
    <citation type="submission" date="2021-12" db="EMBL/GenBank/DDBJ databases">
        <title>Siccirubricoccus leaddurans sp. nov., a high concentration Zn2+ tolerance bacterium.</title>
        <authorList>
            <person name="Cao Y."/>
        </authorList>
    </citation>
    <scope>NUCLEOTIDE SEQUENCE [LARGE SCALE GENOMIC DNA]</scope>
    <source>
        <strain evidence="4 5">KC 17139</strain>
    </source>
</reference>
<evidence type="ECO:0000256" key="1">
    <source>
        <dbReference type="SAM" id="MobiDB-lite"/>
    </source>
</evidence>
<keyword evidence="2" id="KW-1133">Transmembrane helix</keyword>
<sequence>MSGTRGKGRGWLRWVLLGLAVLVLLPLGGLAVLLATLDLDAQKPRIAAAVQQATGRALTLSGPISLKPSLVPTLAVEGVALANMPGGSRPQMLEMRRAELELALLPLLSRRVEVRRLVLLGPDILLETDPQGRPNWAFAPEGGTPSPAPSPTAPAEPAGPGYQLAVQRVVITEGRLTWRNGATGQSRVLAVPRFEASAQNGPIGFGGELALDGTAFRLSGETGPLAALFGPPPAAPWPVKLALDAAGAHLAVDGSLAQPLAGRGWRGNVAAQVPALEALAPLVPGLALPPLHGIDLAATVAEPATANPAGLPEISGLRLTIGESALDTLLPGLKLAAASLQLPQPDQDAQIEARGSLGALPFTLAGSLGAPAPLLQGQPGPWPLDLTLTAANAEARVQGVIARLAQLAGVDLALSLKVPSLEPFAALAGSPLPPVTDIALETRLAERDPGFANGAVLRGLRLTSSAFDAAGDLTLQTAPRPGLRGALASDRIDLDALKPPAKPGQPAAPTAAPGPAPADGRVIPDLPLPVEALKGLDAGLRWQIGQLRAGGVAIRQVQLVLESAEGRAQLHLPTATLPGGQFAARLNADTTQDPPRVAGAVYSEGLDLPPLLAALGAPANISGRLEVDIDLAGHGRDLRAVAGSTDGHAALALTSGHIDQGQGSMLSRAIGEFRQALPQVAGLAQGRLEVACAAARFAVQDGIARSQALLVDGSLGKVGGGGSANLRDETLALRLELDLALPIPGVNLVRIRAPVPVTGRFAAPRADYAAAAAGGALGTAEGLLRTPGNLADGVLGALGGPRNLVPGAGGNLPDCGAVLAA</sequence>
<keyword evidence="2" id="KW-0472">Membrane</keyword>
<gene>
    <name evidence="4" type="ORF">JYK14_18170</name>
</gene>
<dbReference type="PANTHER" id="PTHR30441">
    <property type="entry name" value="DUF748 DOMAIN-CONTAINING PROTEIN"/>
    <property type="match status" value="1"/>
</dbReference>
<dbReference type="EMBL" id="JAFIRR010000114">
    <property type="protein sequence ID" value="MCO6418073.1"/>
    <property type="molecule type" value="Genomic_DNA"/>
</dbReference>
<feature type="non-terminal residue" evidence="4">
    <location>
        <position position="821"/>
    </location>
</feature>
<dbReference type="InterPro" id="IPR007844">
    <property type="entry name" value="AsmA"/>
</dbReference>
<evidence type="ECO:0000313" key="4">
    <source>
        <dbReference type="EMBL" id="MCO6418073.1"/>
    </source>
</evidence>
<evidence type="ECO:0000256" key="2">
    <source>
        <dbReference type="SAM" id="Phobius"/>
    </source>
</evidence>
<dbReference type="Pfam" id="PF05170">
    <property type="entry name" value="AsmA"/>
    <property type="match status" value="2"/>
</dbReference>
<comment type="caution">
    <text evidence="4">The sequence shown here is derived from an EMBL/GenBank/DDBJ whole genome shotgun (WGS) entry which is preliminary data.</text>
</comment>
<feature type="transmembrane region" description="Helical" evidence="2">
    <location>
        <begin position="12"/>
        <end position="37"/>
    </location>
</feature>
<keyword evidence="2" id="KW-0812">Transmembrane</keyword>
<dbReference type="Proteomes" id="UP001523392">
    <property type="component" value="Unassembled WGS sequence"/>
</dbReference>
<feature type="region of interest" description="Disordered" evidence="1">
    <location>
        <begin position="496"/>
        <end position="520"/>
    </location>
</feature>
<keyword evidence="5" id="KW-1185">Reference proteome</keyword>
<feature type="domain" description="AsmA" evidence="3">
    <location>
        <begin position="15"/>
        <end position="140"/>
    </location>
</feature>
<dbReference type="InterPro" id="IPR052894">
    <property type="entry name" value="AsmA-related"/>
</dbReference>
<proteinExistence type="predicted"/>
<evidence type="ECO:0000259" key="3">
    <source>
        <dbReference type="Pfam" id="PF05170"/>
    </source>
</evidence>
<feature type="domain" description="AsmA" evidence="3">
    <location>
        <begin position="468"/>
        <end position="707"/>
    </location>
</feature>
<feature type="region of interest" description="Disordered" evidence="1">
    <location>
        <begin position="131"/>
        <end position="159"/>
    </location>
</feature>
<evidence type="ECO:0000313" key="5">
    <source>
        <dbReference type="Proteomes" id="UP001523392"/>
    </source>
</evidence>
<name>A0ABT1D824_9PROT</name>
<dbReference type="PANTHER" id="PTHR30441:SF4">
    <property type="entry name" value="PROTEIN ASMA"/>
    <property type="match status" value="1"/>
</dbReference>
<feature type="compositionally biased region" description="Low complexity" evidence="1">
    <location>
        <begin position="504"/>
        <end position="513"/>
    </location>
</feature>
<protein>
    <submittedName>
        <fullName evidence="4">AsmA family protein</fullName>
    </submittedName>
</protein>
<accession>A0ABT1D824</accession>
<organism evidence="4 5">
    <name type="scientific">Siccirubricoccus soli</name>
    <dbReference type="NCBI Taxonomy" id="2899147"/>
    <lineage>
        <taxon>Bacteria</taxon>
        <taxon>Pseudomonadati</taxon>
        <taxon>Pseudomonadota</taxon>
        <taxon>Alphaproteobacteria</taxon>
        <taxon>Acetobacterales</taxon>
        <taxon>Roseomonadaceae</taxon>
        <taxon>Siccirubricoccus</taxon>
    </lineage>
</organism>